<proteinExistence type="predicted"/>
<dbReference type="EMBL" id="PJQM01002210">
    <property type="protein sequence ID" value="RCH97212.1"/>
    <property type="molecule type" value="Genomic_DNA"/>
</dbReference>
<evidence type="ECO:0000256" key="1">
    <source>
        <dbReference type="SAM" id="MobiDB-lite"/>
    </source>
</evidence>
<evidence type="ECO:0000313" key="2">
    <source>
        <dbReference type="EMBL" id="RCH97212.1"/>
    </source>
</evidence>
<dbReference type="AlphaFoldDB" id="A0A367K4M4"/>
<protein>
    <submittedName>
        <fullName evidence="2">Uncharacterized protein</fullName>
    </submittedName>
</protein>
<name>A0A367K4M4_RHIST</name>
<organism evidence="2 3">
    <name type="scientific">Rhizopus stolonifer</name>
    <name type="common">Rhizopus nigricans</name>
    <dbReference type="NCBI Taxonomy" id="4846"/>
    <lineage>
        <taxon>Eukaryota</taxon>
        <taxon>Fungi</taxon>
        <taxon>Fungi incertae sedis</taxon>
        <taxon>Mucoromycota</taxon>
        <taxon>Mucoromycotina</taxon>
        <taxon>Mucoromycetes</taxon>
        <taxon>Mucorales</taxon>
        <taxon>Mucorineae</taxon>
        <taxon>Rhizopodaceae</taxon>
        <taxon>Rhizopus</taxon>
    </lineage>
</organism>
<comment type="caution">
    <text evidence="2">The sequence shown here is derived from an EMBL/GenBank/DDBJ whole genome shotgun (WGS) entry which is preliminary data.</text>
</comment>
<keyword evidence="3" id="KW-1185">Reference proteome</keyword>
<dbReference type="Proteomes" id="UP000253551">
    <property type="component" value="Unassembled WGS sequence"/>
</dbReference>
<reference evidence="2 3" key="1">
    <citation type="journal article" date="2018" name="G3 (Bethesda)">
        <title>Phylogenetic and Phylogenomic Definition of Rhizopus Species.</title>
        <authorList>
            <person name="Gryganskyi A.P."/>
            <person name="Golan J."/>
            <person name="Dolatabadi S."/>
            <person name="Mondo S."/>
            <person name="Robb S."/>
            <person name="Idnurm A."/>
            <person name="Muszewska A."/>
            <person name="Steczkiewicz K."/>
            <person name="Masonjones S."/>
            <person name="Liao H.L."/>
            <person name="Gajdeczka M.T."/>
            <person name="Anike F."/>
            <person name="Vuek A."/>
            <person name="Anishchenko I.M."/>
            <person name="Voigt K."/>
            <person name="de Hoog G.S."/>
            <person name="Smith M.E."/>
            <person name="Heitman J."/>
            <person name="Vilgalys R."/>
            <person name="Stajich J.E."/>
        </authorList>
    </citation>
    <scope>NUCLEOTIDE SEQUENCE [LARGE SCALE GENOMIC DNA]</scope>
    <source>
        <strain evidence="2 3">LSU 92-RS-03</strain>
    </source>
</reference>
<feature type="region of interest" description="Disordered" evidence="1">
    <location>
        <begin position="40"/>
        <end position="79"/>
    </location>
</feature>
<feature type="compositionally biased region" description="Basic residues" evidence="1">
    <location>
        <begin position="41"/>
        <end position="62"/>
    </location>
</feature>
<accession>A0A367K4M4</accession>
<gene>
    <name evidence="2" type="ORF">CU098_005474</name>
</gene>
<evidence type="ECO:0000313" key="3">
    <source>
        <dbReference type="Proteomes" id="UP000253551"/>
    </source>
</evidence>
<sequence>MTLYILDNDFLSAQVIPVQKSVDDDFQAPIVSAFNYVPLKKSGKGKSPKSPRTKKRKGRGKKNTTYSLEAPEEKQGLCV</sequence>